<protein>
    <submittedName>
        <fullName evidence="1">Cytosolic protein</fullName>
    </submittedName>
</protein>
<dbReference type="AlphaFoldDB" id="A0A380G550"/>
<name>A0A380G550_STAIN</name>
<dbReference type="InterPro" id="IPR047670">
    <property type="entry name" value="YfjT-like"/>
</dbReference>
<proteinExistence type="predicted"/>
<dbReference type="RefSeq" id="WP_019169373.1">
    <property type="nucleotide sequence ID" value="NZ_CAIB01000246.1"/>
</dbReference>
<sequence>MKEPQTMNQVKERLSQFLEEIESADPNEVNVADIDEWIQLLDQLEAKVSQLRK</sequence>
<organism evidence="1 2">
    <name type="scientific">Staphylococcus intermedius NCTC 11048</name>
    <dbReference type="NCBI Taxonomy" id="1141106"/>
    <lineage>
        <taxon>Bacteria</taxon>
        <taxon>Bacillati</taxon>
        <taxon>Bacillota</taxon>
        <taxon>Bacilli</taxon>
        <taxon>Bacillales</taxon>
        <taxon>Staphylococcaceae</taxon>
        <taxon>Staphylococcus</taxon>
        <taxon>Staphylococcus intermedius group</taxon>
    </lineage>
</organism>
<reference evidence="1 2" key="1">
    <citation type="submission" date="2018-06" db="EMBL/GenBank/DDBJ databases">
        <authorList>
            <consortium name="Pathogen Informatics"/>
            <person name="Doyle S."/>
        </authorList>
    </citation>
    <scope>NUCLEOTIDE SEQUENCE [LARGE SCALE GENOMIC DNA]</scope>
    <source>
        <strain evidence="2">NCTC 11048</strain>
    </source>
</reference>
<dbReference type="EMBL" id="UHDP01000003">
    <property type="protein sequence ID" value="SUM46269.1"/>
    <property type="molecule type" value="Genomic_DNA"/>
</dbReference>
<evidence type="ECO:0000313" key="1">
    <source>
        <dbReference type="EMBL" id="SUM46269.1"/>
    </source>
</evidence>
<accession>A0A380G550</accession>
<dbReference type="STRING" id="1141106.GCA_000308095_00391"/>
<keyword evidence="2" id="KW-1185">Reference proteome</keyword>
<evidence type="ECO:0000313" key="2">
    <source>
        <dbReference type="Proteomes" id="UP000255549"/>
    </source>
</evidence>
<gene>
    <name evidence="1" type="ORF">NCTC11048_01280</name>
</gene>
<dbReference type="Proteomes" id="UP000255549">
    <property type="component" value="Unassembled WGS sequence"/>
</dbReference>
<dbReference type="NCBIfam" id="NF040878">
    <property type="entry name" value="SE1561_fam"/>
    <property type="match status" value="1"/>
</dbReference>